<dbReference type="EMBL" id="PQIB02000017">
    <property type="protein sequence ID" value="RLM57940.1"/>
    <property type="molecule type" value="Genomic_DNA"/>
</dbReference>
<feature type="region of interest" description="Disordered" evidence="1">
    <location>
        <begin position="107"/>
        <end position="199"/>
    </location>
</feature>
<evidence type="ECO:0000313" key="3">
    <source>
        <dbReference type="EMBL" id="RLM57940.1"/>
    </source>
</evidence>
<organism evidence="3 4">
    <name type="scientific">Panicum miliaceum</name>
    <name type="common">Proso millet</name>
    <name type="synonym">Broomcorn millet</name>
    <dbReference type="NCBI Taxonomy" id="4540"/>
    <lineage>
        <taxon>Eukaryota</taxon>
        <taxon>Viridiplantae</taxon>
        <taxon>Streptophyta</taxon>
        <taxon>Embryophyta</taxon>
        <taxon>Tracheophyta</taxon>
        <taxon>Spermatophyta</taxon>
        <taxon>Magnoliopsida</taxon>
        <taxon>Liliopsida</taxon>
        <taxon>Poales</taxon>
        <taxon>Poaceae</taxon>
        <taxon>PACMAD clade</taxon>
        <taxon>Panicoideae</taxon>
        <taxon>Panicodae</taxon>
        <taxon>Paniceae</taxon>
        <taxon>Panicinae</taxon>
        <taxon>Panicum</taxon>
        <taxon>Panicum sect. Panicum</taxon>
    </lineage>
</organism>
<evidence type="ECO:0000256" key="2">
    <source>
        <dbReference type="SAM" id="SignalP"/>
    </source>
</evidence>
<keyword evidence="4" id="KW-1185">Reference proteome</keyword>
<feature type="chain" id="PRO_5018241296" evidence="2">
    <location>
        <begin position="27"/>
        <end position="199"/>
    </location>
</feature>
<sequence>MQTKLACCCAWAASWLGGLLERPAHAGPPGLLRPAWRWAGSTPACSALGRGPSSLSPRVLALACWLELAARERHALQAAAAAAAPAGAGCPRPLATRRCTSASPHAVLQVRAPQPQKSPAHKQKKKEGEGKNEIRNFKSKILPQYSTNRSEPRAIDARRQGLTDPRRSLRKDVAKLLNRKSQVNTTENHRKRKTQGTRG</sequence>
<proteinExistence type="predicted"/>
<dbReference type="Proteomes" id="UP000275267">
    <property type="component" value="Unassembled WGS sequence"/>
</dbReference>
<protein>
    <submittedName>
        <fullName evidence="3">Uncharacterized protein</fullName>
    </submittedName>
</protein>
<accession>A0A3L6PJH0</accession>
<dbReference type="AlphaFoldDB" id="A0A3L6PJH0"/>
<feature type="compositionally biased region" description="Basic and acidic residues" evidence="1">
    <location>
        <begin position="126"/>
        <end position="136"/>
    </location>
</feature>
<keyword evidence="2" id="KW-0732">Signal</keyword>
<evidence type="ECO:0000313" key="4">
    <source>
        <dbReference type="Proteomes" id="UP000275267"/>
    </source>
</evidence>
<feature type="compositionally biased region" description="Basic and acidic residues" evidence="1">
    <location>
        <begin position="150"/>
        <end position="174"/>
    </location>
</feature>
<name>A0A3L6PJH0_PANMI</name>
<reference evidence="4" key="1">
    <citation type="journal article" date="2019" name="Nat. Commun.">
        <title>The genome of broomcorn millet.</title>
        <authorList>
            <person name="Zou C."/>
            <person name="Miki D."/>
            <person name="Li D."/>
            <person name="Tang Q."/>
            <person name="Xiao L."/>
            <person name="Rajput S."/>
            <person name="Deng P."/>
            <person name="Jia W."/>
            <person name="Huang R."/>
            <person name="Zhang M."/>
            <person name="Sun Y."/>
            <person name="Hu J."/>
            <person name="Fu X."/>
            <person name="Schnable P.S."/>
            <person name="Li F."/>
            <person name="Zhang H."/>
            <person name="Feng B."/>
            <person name="Zhu X."/>
            <person name="Liu R."/>
            <person name="Schnable J.C."/>
            <person name="Zhu J.-K."/>
            <person name="Zhang H."/>
        </authorList>
    </citation>
    <scope>NUCLEOTIDE SEQUENCE [LARGE SCALE GENOMIC DNA]</scope>
</reference>
<feature type="compositionally biased region" description="Basic residues" evidence="1">
    <location>
        <begin position="189"/>
        <end position="199"/>
    </location>
</feature>
<comment type="caution">
    <text evidence="3">The sequence shown here is derived from an EMBL/GenBank/DDBJ whole genome shotgun (WGS) entry which is preliminary data.</text>
</comment>
<evidence type="ECO:0000256" key="1">
    <source>
        <dbReference type="SAM" id="MobiDB-lite"/>
    </source>
</evidence>
<gene>
    <name evidence="3" type="ORF">C2845_PM18G12250</name>
</gene>
<feature type="signal peptide" evidence="2">
    <location>
        <begin position="1"/>
        <end position="26"/>
    </location>
</feature>